<dbReference type="InterPro" id="IPR001789">
    <property type="entry name" value="Sig_transdc_resp-reg_receiver"/>
</dbReference>
<dbReference type="InterPro" id="IPR011006">
    <property type="entry name" value="CheY-like_superfamily"/>
</dbReference>
<name>A0AAT9GHX8_9BACT</name>
<dbReference type="SUPFAM" id="SSF52172">
    <property type="entry name" value="CheY-like"/>
    <property type="match status" value="1"/>
</dbReference>
<keyword evidence="1" id="KW-0597">Phosphoprotein</keyword>
<dbReference type="PANTHER" id="PTHR44520">
    <property type="entry name" value="RESPONSE REGULATOR RCP1-RELATED"/>
    <property type="match status" value="1"/>
</dbReference>
<dbReference type="SMART" id="SM00448">
    <property type="entry name" value="REC"/>
    <property type="match status" value="1"/>
</dbReference>
<dbReference type="EMBL" id="AP029612">
    <property type="protein sequence ID" value="BFG70239.1"/>
    <property type="molecule type" value="Genomic_DNA"/>
</dbReference>
<dbReference type="Pfam" id="PF00072">
    <property type="entry name" value="Response_reg"/>
    <property type="match status" value="1"/>
</dbReference>
<dbReference type="GO" id="GO:0000160">
    <property type="term" value="P:phosphorelay signal transduction system"/>
    <property type="evidence" value="ECO:0007669"/>
    <property type="project" value="InterPro"/>
</dbReference>
<dbReference type="AlphaFoldDB" id="A0AAT9GHX8"/>
<evidence type="ECO:0000313" key="3">
    <source>
        <dbReference type="EMBL" id="BFG70239.1"/>
    </source>
</evidence>
<evidence type="ECO:0000256" key="1">
    <source>
        <dbReference type="PROSITE-ProRule" id="PRU00169"/>
    </source>
</evidence>
<sequence length="134" mass="15438">MSKPAHHILLVDDDDVTNFLSREMLRIYMPSPKIDTALNGQEAINFLSSRADQPEELPDIILLDINMPVMDGWEFLAEFEKLKRPGFEKIHIIMFTSSVYYEDIDRARTYSIVKDIFSKPLDEGKIKAIIACCE</sequence>
<protein>
    <submittedName>
        <fullName evidence="3">Response regulator</fullName>
    </submittedName>
</protein>
<gene>
    <name evidence="3" type="ORF">KACHI17_11200</name>
</gene>
<accession>A0AAT9GHX8</accession>
<dbReference type="InterPro" id="IPR052893">
    <property type="entry name" value="TCS_response_regulator"/>
</dbReference>
<reference evidence="3" key="1">
    <citation type="submission" date="2024-02" db="EMBL/GenBank/DDBJ databases">
        <title>Sediminibacterium planktonica sp. nov. and Sediminibacterium longus sp. nov., isolated from surface lake and river water.</title>
        <authorList>
            <person name="Watanabe K."/>
            <person name="Takemine S."/>
            <person name="Ishii Y."/>
            <person name="Ogata Y."/>
            <person name="Shindo C."/>
            <person name="Suda W."/>
        </authorList>
    </citation>
    <scope>NUCLEOTIDE SEQUENCE</scope>
    <source>
        <strain evidence="3">KACHI17</strain>
    </source>
</reference>
<feature type="modified residue" description="4-aspartylphosphate" evidence="1">
    <location>
        <position position="64"/>
    </location>
</feature>
<feature type="domain" description="Response regulatory" evidence="2">
    <location>
        <begin position="7"/>
        <end position="134"/>
    </location>
</feature>
<dbReference type="RefSeq" id="WP_353550525.1">
    <property type="nucleotide sequence ID" value="NZ_AP029612.1"/>
</dbReference>
<dbReference type="PANTHER" id="PTHR44520:SF2">
    <property type="entry name" value="RESPONSE REGULATOR RCP1"/>
    <property type="match status" value="1"/>
</dbReference>
<dbReference type="Gene3D" id="3.40.50.2300">
    <property type="match status" value="1"/>
</dbReference>
<organism evidence="3">
    <name type="scientific">Sediminibacterium sp. KACHI17</name>
    <dbReference type="NCBI Taxonomy" id="1751071"/>
    <lineage>
        <taxon>Bacteria</taxon>
        <taxon>Pseudomonadati</taxon>
        <taxon>Bacteroidota</taxon>
        <taxon>Chitinophagia</taxon>
        <taxon>Chitinophagales</taxon>
        <taxon>Chitinophagaceae</taxon>
        <taxon>Sediminibacterium</taxon>
    </lineage>
</organism>
<proteinExistence type="predicted"/>
<evidence type="ECO:0000259" key="2">
    <source>
        <dbReference type="PROSITE" id="PS50110"/>
    </source>
</evidence>
<dbReference type="PROSITE" id="PS50110">
    <property type="entry name" value="RESPONSE_REGULATORY"/>
    <property type="match status" value="1"/>
</dbReference>